<organism evidence="2 3">
    <name type="scientific">Oxalobacter formigenes OXCC13</name>
    <dbReference type="NCBI Taxonomy" id="556269"/>
    <lineage>
        <taxon>Bacteria</taxon>
        <taxon>Pseudomonadati</taxon>
        <taxon>Pseudomonadota</taxon>
        <taxon>Betaproteobacteria</taxon>
        <taxon>Burkholderiales</taxon>
        <taxon>Oxalobacteraceae</taxon>
        <taxon>Oxalobacter</taxon>
    </lineage>
</organism>
<dbReference type="HOGENOM" id="CLU_065349_0_0_4"/>
<protein>
    <submittedName>
        <fullName evidence="2">DNA-damage-inducible protein D family protein</fullName>
    </submittedName>
</protein>
<reference evidence="2 3" key="1">
    <citation type="submission" date="2009-02" db="EMBL/GenBank/DDBJ databases">
        <title>The Genome Sequence of Oxalobacter formigenes OXCC13.</title>
        <authorList>
            <consortium name="The Broad Institute Genome Sequencing Platform"/>
            <person name="Ward D."/>
            <person name="Young S.K."/>
            <person name="Kodira C.D."/>
            <person name="Zeng Q."/>
            <person name="Koehrsen M."/>
            <person name="Alvarado L."/>
            <person name="Berlin A."/>
            <person name="Borenstein D."/>
            <person name="Chen Z."/>
            <person name="Engels R."/>
            <person name="Freedman E."/>
            <person name="Gellesch M."/>
            <person name="Goldberg J."/>
            <person name="Griggs A."/>
            <person name="Gujja S."/>
            <person name="Heiman D."/>
            <person name="Hepburn T."/>
            <person name="Howarth C."/>
            <person name="Jen D."/>
            <person name="Larson L."/>
            <person name="Lewis B."/>
            <person name="Mehta T."/>
            <person name="Park D."/>
            <person name="Pearson M."/>
            <person name="Roberts A."/>
            <person name="Saif S."/>
            <person name="Shea T."/>
            <person name="Shenoy N."/>
            <person name="Sisk P."/>
            <person name="Stolte C."/>
            <person name="Sykes S."/>
            <person name="Walk T."/>
            <person name="White J."/>
            <person name="Yandava C."/>
            <person name="Allison M.J."/>
            <person name="Lander E."/>
            <person name="Nusbaum C."/>
            <person name="Galagan J."/>
            <person name="Birren B."/>
        </authorList>
    </citation>
    <scope>NUCLEOTIDE SEQUENCE [LARGE SCALE GENOMIC DNA]</scope>
    <source>
        <strain evidence="2 3">OXCC13</strain>
    </source>
</reference>
<dbReference type="STRING" id="847.BRW83_1919"/>
<gene>
    <name evidence="2" type="ORF">OFBG_00340</name>
</gene>
<keyword evidence="3" id="KW-1185">Reference proteome</keyword>
<evidence type="ECO:0000256" key="1">
    <source>
        <dbReference type="SAM" id="MobiDB-lite"/>
    </source>
</evidence>
<proteinExistence type="predicted"/>
<sequence length="249" mass="28250">MQKLGYDSWTSFNRVVNRSISACASLNVPVMENFMEMKYRFDGKDVSTYKLTRFACFLITMNADSRKPEVLQAKTVLAGIADALVEQAIHHDSVERIEVRNELKDGERFLSGVAMSAGLQSREFGIFRDAGYRGLYNMSLNDLIRYKGMTIEKNKTLYDFMGKSELAANLFRVTQTTERIKNNNVKGLKNLSQTAKSVGTEVRNVMLRSGGLEPENLPLEENINDVKKRIKSASKEMKKIDSQKKKPLK</sequence>
<dbReference type="Proteomes" id="UP000005089">
    <property type="component" value="Unassembled WGS sequence"/>
</dbReference>
<accession>C3X7Y6</accession>
<dbReference type="AlphaFoldDB" id="C3X7Y6"/>
<dbReference type="EMBL" id="GG658170">
    <property type="protein sequence ID" value="EEO29312.1"/>
    <property type="molecule type" value="Genomic_DNA"/>
</dbReference>
<evidence type="ECO:0000313" key="2">
    <source>
        <dbReference type="EMBL" id="EEO29312.1"/>
    </source>
</evidence>
<feature type="compositionally biased region" description="Basic and acidic residues" evidence="1">
    <location>
        <begin position="233"/>
        <end position="249"/>
    </location>
</feature>
<evidence type="ECO:0000313" key="3">
    <source>
        <dbReference type="Proteomes" id="UP000005089"/>
    </source>
</evidence>
<feature type="region of interest" description="Disordered" evidence="1">
    <location>
        <begin position="230"/>
        <end position="249"/>
    </location>
</feature>
<name>C3X7Y6_OXAFO</name>